<organism evidence="2 3">
    <name type="scientific">Stylonychia lemnae</name>
    <name type="common">Ciliate</name>
    <dbReference type="NCBI Taxonomy" id="5949"/>
    <lineage>
        <taxon>Eukaryota</taxon>
        <taxon>Sar</taxon>
        <taxon>Alveolata</taxon>
        <taxon>Ciliophora</taxon>
        <taxon>Intramacronucleata</taxon>
        <taxon>Spirotrichea</taxon>
        <taxon>Stichotrichia</taxon>
        <taxon>Sporadotrichida</taxon>
        <taxon>Oxytrichidae</taxon>
        <taxon>Stylonychinae</taxon>
        <taxon>Stylonychia</taxon>
    </lineage>
</organism>
<feature type="region of interest" description="Disordered" evidence="1">
    <location>
        <begin position="414"/>
        <end position="433"/>
    </location>
</feature>
<feature type="region of interest" description="Disordered" evidence="1">
    <location>
        <begin position="1"/>
        <end position="40"/>
    </location>
</feature>
<dbReference type="EMBL" id="CCKQ01004141">
    <property type="protein sequence ID" value="CDW75282.1"/>
    <property type="molecule type" value="Genomic_DNA"/>
</dbReference>
<accession>A0A078A072</accession>
<feature type="region of interest" description="Disordered" evidence="1">
    <location>
        <begin position="164"/>
        <end position="184"/>
    </location>
</feature>
<feature type="compositionally biased region" description="Polar residues" evidence="1">
    <location>
        <begin position="7"/>
        <end position="26"/>
    </location>
</feature>
<gene>
    <name evidence="2" type="primary">Contig14365.g15305</name>
    <name evidence="2" type="ORF">STYLEM_4269</name>
</gene>
<evidence type="ECO:0000313" key="2">
    <source>
        <dbReference type="EMBL" id="CDW75282.1"/>
    </source>
</evidence>
<evidence type="ECO:0000313" key="3">
    <source>
        <dbReference type="Proteomes" id="UP000039865"/>
    </source>
</evidence>
<reference evidence="2 3" key="1">
    <citation type="submission" date="2014-06" db="EMBL/GenBank/DDBJ databases">
        <authorList>
            <person name="Swart Estienne"/>
        </authorList>
    </citation>
    <scope>NUCLEOTIDE SEQUENCE [LARGE SCALE GENOMIC DNA]</scope>
    <source>
        <strain evidence="2 3">130c</strain>
    </source>
</reference>
<dbReference type="Proteomes" id="UP000039865">
    <property type="component" value="Unassembled WGS sequence"/>
</dbReference>
<dbReference type="InParanoid" id="A0A078A072"/>
<feature type="compositionally biased region" description="Polar residues" evidence="1">
    <location>
        <begin position="424"/>
        <end position="433"/>
    </location>
</feature>
<name>A0A078A072_STYLE</name>
<proteinExistence type="predicted"/>
<protein>
    <submittedName>
        <fullName evidence="2">Uncharacterized protein</fullName>
    </submittedName>
</protein>
<keyword evidence="3" id="KW-1185">Reference proteome</keyword>
<dbReference type="AlphaFoldDB" id="A0A078A072"/>
<evidence type="ECO:0000256" key="1">
    <source>
        <dbReference type="SAM" id="MobiDB-lite"/>
    </source>
</evidence>
<sequence length="642" mass="75514">MLANQIPKKSSFSNPKLVPQRSSQSLIPKDQTSGKKVKIQKQVSMNGGSMNKLSIKTRDSQDVQKVSFGVSDKTNSRNTQQQIQQNRALVAEKRRVLLQSRKFEHITGFNISKLKIDDIVSQVNHDGLTFEGMPRMIFEDERPGQKINWIKLVNNMISFGQQSQENFRKRANHKQEREQSPQQWDIQQQRQEADNLQSRISLLESHERFNQMPQYRHENLRTSKSFRKLQEHEQFRFERDQTQSMIDYQEDELEEDYDFESLNYRRKMRRKSCVCTLCSGSKLLQKKGTGLVSDDMVKKLREEEKKSLFSHQPQQQSKITKEQANKIRINIIQHQDDVISRQIQNEIQINNNTSNAHSNNSSDVQYLQIDQQQKDQPPQYIIKRHYSYDPKAFFNNQLNSQLSNLKAMHLRQQSIGETDEQHNSQKSNDGQSQMIRCRTSFPDQIKPNSIVKVPQPLFREKYFKVPDTNNILQPLKPNYNLLSEETKKKLRFPHLAKDLIENRLNIRNKKNNFWKIMTSKSVKELEIKYKYKPQSVNRDTHKMYKQKPITIPKGFIQTSRITTPKASVQSPKRMSQGISLPDFDMKNGEDIMQPFTHRTQKNQDLKNEDLQIQKLKSYKIGASYYFTPTNFALKNAAYHVKN</sequence>